<feature type="domain" description="ABC transmembrane type-1" evidence="13">
    <location>
        <begin position="17"/>
        <end position="291"/>
    </location>
</feature>
<keyword evidence="8 10" id="KW-0472">Membrane</keyword>
<evidence type="ECO:0000259" key="13">
    <source>
        <dbReference type="PROSITE" id="PS50929"/>
    </source>
</evidence>
<feature type="transmembrane region" description="Helical" evidence="10">
    <location>
        <begin position="54"/>
        <end position="75"/>
    </location>
</feature>
<dbReference type="SMART" id="SM00382">
    <property type="entry name" value="AAA"/>
    <property type="match status" value="1"/>
</dbReference>
<evidence type="ECO:0000256" key="8">
    <source>
        <dbReference type="ARBA" id="ARBA00023136"/>
    </source>
</evidence>
<keyword evidence="6" id="KW-0067">ATP-binding</keyword>
<dbReference type="Proteomes" id="UP000252458">
    <property type="component" value="Unassembled WGS sequence"/>
</dbReference>
<evidence type="ECO:0000313" key="15">
    <source>
        <dbReference type="Proteomes" id="UP000252458"/>
    </source>
</evidence>
<evidence type="ECO:0000256" key="5">
    <source>
        <dbReference type="ARBA" id="ARBA00022741"/>
    </source>
</evidence>
<keyword evidence="15" id="KW-1185">Reference proteome</keyword>
<comment type="subcellular location">
    <subcellularLocation>
        <location evidence="1">Cell membrane</location>
        <topology evidence="1">Multi-pass membrane protein</topology>
    </subcellularLocation>
</comment>
<dbReference type="InterPro" id="IPR027417">
    <property type="entry name" value="P-loop_NTPase"/>
</dbReference>
<keyword evidence="5" id="KW-0547">Nucleotide-binding</keyword>
<dbReference type="InterPro" id="IPR003439">
    <property type="entry name" value="ABC_transporter-like_ATP-bd"/>
</dbReference>
<dbReference type="EMBL" id="QMFZ01000016">
    <property type="protein sequence ID" value="RBB37868.1"/>
    <property type="molecule type" value="Genomic_DNA"/>
</dbReference>
<dbReference type="GO" id="GO:0005524">
    <property type="term" value="F:ATP binding"/>
    <property type="evidence" value="ECO:0007669"/>
    <property type="project" value="UniProtKB-KW"/>
</dbReference>
<organism evidence="14 15">
    <name type="scientific">Burkholderia reimsis</name>
    <dbReference type="NCBI Taxonomy" id="2234132"/>
    <lineage>
        <taxon>Bacteria</taxon>
        <taxon>Pseudomonadati</taxon>
        <taxon>Pseudomonadota</taxon>
        <taxon>Betaproteobacteria</taxon>
        <taxon>Burkholderiales</taxon>
        <taxon>Burkholderiaceae</taxon>
        <taxon>Burkholderia</taxon>
    </lineage>
</organism>
<accession>A0A365QSV0</accession>
<evidence type="ECO:0000256" key="10">
    <source>
        <dbReference type="SAM" id="Phobius"/>
    </source>
</evidence>
<keyword evidence="7 10" id="KW-1133">Transmembrane helix</keyword>
<dbReference type="InterPro" id="IPR003593">
    <property type="entry name" value="AAA+_ATPase"/>
</dbReference>
<feature type="transmembrane region" description="Helical" evidence="10">
    <location>
        <begin position="149"/>
        <end position="172"/>
    </location>
</feature>
<keyword evidence="2" id="KW-1003">Cell membrane</keyword>
<dbReference type="PROSITE" id="PS00211">
    <property type="entry name" value="ABC_TRANSPORTER_1"/>
    <property type="match status" value="1"/>
</dbReference>
<evidence type="ECO:0000256" key="4">
    <source>
        <dbReference type="ARBA" id="ARBA00022692"/>
    </source>
</evidence>
<feature type="domain" description="ABC transporter" evidence="12">
    <location>
        <begin position="332"/>
        <end position="555"/>
    </location>
</feature>
<comment type="caution">
    <text evidence="14">The sequence shown here is derived from an EMBL/GenBank/DDBJ whole genome shotgun (WGS) entry which is preliminary data.</text>
</comment>
<dbReference type="Pfam" id="PF00005">
    <property type="entry name" value="ABC_tran"/>
    <property type="match status" value="1"/>
</dbReference>
<dbReference type="GO" id="GO:0015833">
    <property type="term" value="P:peptide transport"/>
    <property type="evidence" value="ECO:0007669"/>
    <property type="project" value="InterPro"/>
</dbReference>
<dbReference type="PROSITE" id="PS50929">
    <property type="entry name" value="ABC_TM1F"/>
    <property type="match status" value="1"/>
</dbReference>
<dbReference type="RefSeq" id="WP_113046221.1">
    <property type="nucleotide sequence ID" value="NZ_QMFZ01000016.1"/>
</dbReference>
<dbReference type="AlphaFoldDB" id="A0A365QSV0"/>
<dbReference type="GO" id="GO:0140359">
    <property type="term" value="F:ABC-type transporter activity"/>
    <property type="evidence" value="ECO:0007669"/>
    <property type="project" value="InterPro"/>
</dbReference>
<dbReference type="Gene3D" id="1.20.1560.10">
    <property type="entry name" value="ABC transporter type 1, transmembrane domain"/>
    <property type="match status" value="1"/>
</dbReference>
<proteinExistence type="predicted"/>
<feature type="chain" id="PRO_5016578196" evidence="11">
    <location>
        <begin position="31"/>
        <end position="564"/>
    </location>
</feature>
<feature type="region of interest" description="Disordered" evidence="9">
    <location>
        <begin position="544"/>
        <end position="564"/>
    </location>
</feature>
<dbReference type="CDD" id="cd03228">
    <property type="entry name" value="ABCC_MRP_Like"/>
    <property type="match status" value="1"/>
</dbReference>
<evidence type="ECO:0000313" key="14">
    <source>
        <dbReference type="EMBL" id="RBB37868.1"/>
    </source>
</evidence>
<dbReference type="GO" id="GO:1904680">
    <property type="term" value="F:peptide transmembrane transporter activity"/>
    <property type="evidence" value="ECO:0007669"/>
    <property type="project" value="InterPro"/>
</dbReference>
<feature type="transmembrane region" description="Helical" evidence="10">
    <location>
        <begin position="267"/>
        <end position="289"/>
    </location>
</feature>
<feature type="signal peptide" evidence="11">
    <location>
        <begin position="1"/>
        <end position="30"/>
    </location>
</feature>
<keyword evidence="4 10" id="KW-0812">Transmembrane</keyword>
<dbReference type="SUPFAM" id="SSF52540">
    <property type="entry name" value="P-loop containing nucleoside triphosphate hydrolases"/>
    <property type="match status" value="1"/>
</dbReference>
<dbReference type="PANTHER" id="PTHR24221:SF654">
    <property type="entry name" value="ATP-BINDING CASSETTE SUB-FAMILY B MEMBER 6"/>
    <property type="match status" value="1"/>
</dbReference>
<evidence type="ECO:0000256" key="2">
    <source>
        <dbReference type="ARBA" id="ARBA00022475"/>
    </source>
</evidence>
<dbReference type="InterPro" id="IPR017871">
    <property type="entry name" value="ABC_transporter-like_CS"/>
</dbReference>
<name>A0A365QSV0_9BURK</name>
<keyword evidence="11" id="KW-0732">Signal</keyword>
<dbReference type="InterPro" id="IPR005898">
    <property type="entry name" value="Cyc_pep_transpt_SyrD/YojI"/>
</dbReference>
<evidence type="ECO:0000256" key="7">
    <source>
        <dbReference type="ARBA" id="ARBA00022989"/>
    </source>
</evidence>
<dbReference type="InterPro" id="IPR036640">
    <property type="entry name" value="ABC1_TM_sf"/>
</dbReference>
<evidence type="ECO:0000256" key="1">
    <source>
        <dbReference type="ARBA" id="ARBA00004651"/>
    </source>
</evidence>
<feature type="transmembrane region" description="Helical" evidence="10">
    <location>
        <begin position="229"/>
        <end position="255"/>
    </location>
</feature>
<dbReference type="PANTHER" id="PTHR24221">
    <property type="entry name" value="ATP-BINDING CASSETTE SUB-FAMILY B"/>
    <property type="match status" value="1"/>
</dbReference>
<sequence>MPPIASLLRYSRWLLPVALLASLASGFANAALVALINQALQASGAQLMHLGMRFVLLAALVLVTRIGSQALFMYLGQRVKAQLRMQTIGRITAASFRDLERCGAARAVGALTQDLDSIVVFFVSLPSIAMQGAVIVGCLAYLGMLSLPILAVALGVLGAGTLGTQLVSARALRHLRASRDREDTLLNQFRALFDGAKELKLHRARANAFVGSELAPHVEAVRVQRTRGYVLHALAASWGNLLLFGFVGLTTFVLAHLFGADAHVMSGYALVFLYLIMPVEGLLAALPSLNSARVAFERIGALEAALPAEPGNHAGSAPAPAEGFSRIAFEGVEHRYVRESDDGLFTLGPIDLTFDAGELVYLVGGNGSGKTTLAKLLVGLYAPERGRLLVDGVAVDDTTRAAYRQRFSVVFSDFHLFDSLLGLTGEREGMARTLLVALQLDHKVRIERGTFSTLALSQGQRKRLALLVAFLEDRPFYVFDEWAADQDPAFKDVFYRTLLPALKANGKTVLVITHDDRYFDLADRLIKLENGRIAAMTADTAGADNADNADNAQRTGGNDMASAA</sequence>
<evidence type="ECO:0000256" key="6">
    <source>
        <dbReference type="ARBA" id="ARBA00022840"/>
    </source>
</evidence>
<gene>
    <name evidence="14" type="ORF">DPV79_19405</name>
</gene>
<feature type="transmembrane region" description="Helical" evidence="10">
    <location>
        <begin position="118"/>
        <end position="143"/>
    </location>
</feature>
<dbReference type="GO" id="GO:0016887">
    <property type="term" value="F:ATP hydrolysis activity"/>
    <property type="evidence" value="ECO:0007669"/>
    <property type="project" value="InterPro"/>
</dbReference>
<evidence type="ECO:0000256" key="11">
    <source>
        <dbReference type="SAM" id="SignalP"/>
    </source>
</evidence>
<keyword evidence="3" id="KW-0997">Cell inner membrane</keyword>
<dbReference type="NCBIfam" id="TIGR01194">
    <property type="entry name" value="cyc_pep_trnsptr"/>
    <property type="match status" value="1"/>
</dbReference>
<protein>
    <submittedName>
        <fullName evidence="14">Cyclic peptide export ABC transporter</fullName>
    </submittedName>
</protein>
<dbReference type="InterPro" id="IPR011527">
    <property type="entry name" value="ABC1_TM_dom"/>
</dbReference>
<evidence type="ECO:0000259" key="12">
    <source>
        <dbReference type="PROSITE" id="PS50893"/>
    </source>
</evidence>
<dbReference type="PROSITE" id="PS50893">
    <property type="entry name" value="ABC_TRANSPORTER_2"/>
    <property type="match status" value="1"/>
</dbReference>
<evidence type="ECO:0000256" key="9">
    <source>
        <dbReference type="SAM" id="MobiDB-lite"/>
    </source>
</evidence>
<dbReference type="Gene3D" id="3.40.50.300">
    <property type="entry name" value="P-loop containing nucleotide triphosphate hydrolases"/>
    <property type="match status" value="1"/>
</dbReference>
<evidence type="ECO:0000256" key="3">
    <source>
        <dbReference type="ARBA" id="ARBA00022519"/>
    </source>
</evidence>
<dbReference type="InterPro" id="IPR039421">
    <property type="entry name" value="Type_1_exporter"/>
</dbReference>
<reference evidence="14 15" key="1">
    <citation type="submission" date="2018-06" db="EMBL/GenBank/DDBJ databases">
        <title>Draft genome sequence of Burkholderia reimsis strain BE51 isolated from a French agricultural soil.</title>
        <authorList>
            <person name="Esmaeel Q."/>
        </authorList>
    </citation>
    <scope>NUCLEOTIDE SEQUENCE [LARGE SCALE GENOMIC DNA]</scope>
    <source>
        <strain evidence="14 15">BE51</strain>
    </source>
</reference>
<dbReference type="GO" id="GO:0005886">
    <property type="term" value="C:plasma membrane"/>
    <property type="evidence" value="ECO:0007669"/>
    <property type="project" value="UniProtKB-SubCell"/>
</dbReference>
<dbReference type="SUPFAM" id="SSF90123">
    <property type="entry name" value="ABC transporter transmembrane region"/>
    <property type="match status" value="1"/>
</dbReference>